<evidence type="ECO:0000259" key="2">
    <source>
        <dbReference type="Pfam" id="PF01557"/>
    </source>
</evidence>
<dbReference type="Proteomes" id="UP000256780">
    <property type="component" value="Chromosome CBM2587_b"/>
</dbReference>
<reference evidence="3 4" key="1">
    <citation type="submission" date="2018-01" db="EMBL/GenBank/DDBJ databases">
        <authorList>
            <person name="Clerissi C."/>
        </authorList>
    </citation>
    <scope>NUCLEOTIDE SEQUENCE [LARGE SCALE GENOMIC DNA]</scope>
    <source>
        <strain evidence="3">Cupriavidus sp. LMG 19464</strain>
    </source>
</reference>
<dbReference type="EMBL" id="OFSQ01000031">
    <property type="protein sequence ID" value="SOY61064.1"/>
    <property type="molecule type" value="Genomic_DNA"/>
</dbReference>
<dbReference type="PANTHER" id="PTHR11820">
    <property type="entry name" value="ACYLPYRUVASE"/>
    <property type="match status" value="1"/>
</dbReference>
<protein>
    <submittedName>
        <fullName evidence="3">2-hydroxyhepta-2,4-diene-1,7-dioate isomerase</fullName>
    </submittedName>
</protein>
<dbReference type="InterPro" id="IPR011234">
    <property type="entry name" value="Fumarylacetoacetase-like_C"/>
</dbReference>
<keyword evidence="1" id="KW-0479">Metal-binding</keyword>
<proteinExistence type="predicted"/>
<evidence type="ECO:0000313" key="3">
    <source>
        <dbReference type="EMBL" id="SOY61064.1"/>
    </source>
</evidence>
<gene>
    <name evidence="3" type="ORF">CBM2587_B20031</name>
</gene>
<dbReference type="Pfam" id="PF01557">
    <property type="entry name" value="FAA_hydrolase"/>
    <property type="match status" value="1"/>
</dbReference>
<dbReference type="GO" id="GO:0016853">
    <property type="term" value="F:isomerase activity"/>
    <property type="evidence" value="ECO:0007669"/>
    <property type="project" value="UniProtKB-KW"/>
</dbReference>
<dbReference type="AlphaFoldDB" id="A0A975X960"/>
<dbReference type="GO" id="GO:0046872">
    <property type="term" value="F:metal ion binding"/>
    <property type="evidence" value="ECO:0007669"/>
    <property type="project" value="UniProtKB-KW"/>
</dbReference>
<accession>A0A975X960</accession>
<dbReference type="InterPro" id="IPR036663">
    <property type="entry name" value="Fumarylacetoacetase_C_sf"/>
</dbReference>
<dbReference type="SUPFAM" id="SSF56529">
    <property type="entry name" value="FAH"/>
    <property type="match status" value="1"/>
</dbReference>
<dbReference type="Gene3D" id="3.90.850.10">
    <property type="entry name" value="Fumarylacetoacetase-like, C-terminal domain"/>
    <property type="match status" value="1"/>
</dbReference>
<name>A0A975X960_9BURK</name>
<keyword evidence="3" id="KW-0413">Isomerase</keyword>
<sequence>MRICRFDDHKLGLVQGDEVLDVSAALAALPASRWPVPQCDPLIAAFPEVLKRVAELAPAARRLPLASVTLNSPVSYATKLPAAPVNYLKHMAEAQGDPATFHAHHLKKIEEVGLFLKASSSLVGPGDGVALRHLDRRNDHELELAVIIGKKADRVSEAAALDYVAGYAIGLDMTVRGPEERSLRKSIDSYSVLGPWIVTPDEVGDPGALDIELYVNDALRQRANTRDLVIGIPKLIAWASEYYTLLPGDVIFTGTPDGVGPVVPGDIIRASIENIGEMEVKVRAA</sequence>
<dbReference type="RefSeq" id="WP_116358028.1">
    <property type="nucleotide sequence ID" value="NZ_JASNFM010000061.1"/>
</dbReference>
<feature type="domain" description="Fumarylacetoacetase-like C-terminal" evidence="2">
    <location>
        <begin position="85"/>
        <end position="282"/>
    </location>
</feature>
<dbReference type="OrthoDB" id="8582489at2"/>
<comment type="caution">
    <text evidence="3">The sequence shown here is derived from an EMBL/GenBank/DDBJ whole genome shotgun (WGS) entry which is preliminary data.</text>
</comment>
<evidence type="ECO:0000313" key="4">
    <source>
        <dbReference type="Proteomes" id="UP000256780"/>
    </source>
</evidence>
<evidence type="ECO:0000256" key="1">
    <source>
        <dbReference type="ARBA" id="ARBA00022723"/>
    </source>
</evidence>
<organism evidence="3 4">
    <name type="scientific">Cupriavidus taiwanensis</name>
    <dbReference type="NCBI Taxonomy" id="164546"/>
    <lineage>
        <taxon>Bacteria</taxon>
        <taxon>Pseudomonadati</taxon>
        <taxon>Pseudomonadota</taxon>
        <taxon>Betaproteobacteria</taxon>
        <taxon>Burkholderiales</taxon>
        <taxon>Burkholderiaceae</taxon>
        <taxon>Cupriavidus</taxon>
    </lineage>
</organism>